<sequence length="99" mass="11763">MYNMIFVFSTKESKLRTREEEEQAPMDLYNLLSVSRTATDKEIKCAYLIKAKKLHLDRNPSDKKAEDLFKKVNQAYAILSDKYKREQYDKYSYGSVKYT</sequence>
<dbReference type="Proteomes" id="UP000663864">
    <property type="component" value="Unassembled WGS sequence"/>
</dbReference>
<dbReference type="InterPro" id="IPR001623">
    <property type="entry name" value="DnaJ_domain"/>
</dbReference>
<comment type="caution">
    <text evidence="4">The sequence shown here is derived from an EMBL/GenBank/DDBJ whole genome shotgun (WGS) entry which is preliminary data.</text>
</comment>
<dbReference type="AlphaFoldDB" id="A0A819LGL2"/>
<keyword evidence="1" id="KW-0143">Chaperone</keyword>
<accession>A0A819LGL2</accession>
<dbReference type="InterPro" id="IPR051938">
    <property type="entry name" value="Apopto_cytoskel_mod"/>
</dbReference>
<evidence type="ECO:0000259" key="2">
    <source>
        <dbReference type="PROSITE" id="PS50076"/>
    </source>
</evidence>
<dbReference type="SUPFAM" id="SSF46565">
    <property type="entry name" value="Chaperone J-domain"/>
    <property type="match status" value="1"/>
</dbReference>
<dbReference type="PANTHER" id="PTHR44145">
    <property type="entry name" value="DNAJ HOMOLOG SUBFAMILY A MEMBER 3, MITOCHONDRIAL"/>
    <property type="match status" value="1"/>
</dbReference>
<dbReference type="CDD" id="cd06257">
    <property type="entry name" value="DnaJ"/>
    <property type="match status" value="1"/>
</dbReference>
<dbReference type="PROSITE" id="PS50076">
    <property type="entry name" value="DNAJ_2"/>
    <property type="match status" value="1"/>
</dbReference>
<evidence type="ECO:0000256" key="1">
    <source>
        <dbReference type="ARBA" id="ARBA00023186"/>
    </source>
</evidence>
<organism evidence="4 5">
    <name type="scientific">Rotaria sordida</name>
    <dbReference type="NCBI Taxonomy" id="392033"/>
    <lineage>
        <taxon>Eukaryota</taxon>
        <taxon>Metazoa</taxon>
        <taxon>Spiralia</taxon>
        <taxon>Gnathifera</taxon>
        <taxon>Rotifera</taxon>
        <taxon>Eurotatoria</taxon>
        <taxon>Bdelloidea</taxon>
        <taxon>Philodinida</taxon>
        <taxon>Philodinidae</taxon>
        <taxon>Rotaria</taxon>
    </lineage>
</organism>
<evidence type="ECO:0000313" key="4">
    <source>
        <dbReference type="EMBL" id="CAF3966204.1"/>
    </source>
</evidence>
<gene>
    <name evidence="4" type="ORF">JBS370_LOCUS24370</name>
    <name evidence="3" type="ORF">ZHD862_LOCUS30202</name>
</gene>
<evidence type="ECO:0000313" key="5">
    <source>
        <dbReference type="Proteomes" id="UP000663836"/>
    </source>
</evidence>
<dbReference type="Gene3D" id="1.10.287.110">
    <property type="entry name" value="DnaJ domain"/>
    <property type="match status" value="1"/>
</dbReference>
<feature type="domain" description="J" evidence="2">
    <location>
        <begin position="27"/>
        <end position="92"/>
    </location>
</feature>
<dbReference type="Pfam" id="PF00226">
    <property type="entry name" value="DnaJ"/>
    <property type="match status" value="1"/>
</dbReference>
<dbReference type="PROSITE" id="PS00636">
    <property type="entry name" value="DNAJ_1"/>
    <property type="match status" value="1"/>
</dbReference>
<dbReference type="EMBL" id="CAJNOT010002795">
    <property type="protein sequence ID" value="CAF1344043.1"/>
    <property type="molecule type" value="Genomic_DNA"/>
</dbReference>
<reference evidence="4" key="1">
    <citation type="submission" date="2021-02" db="EMBL/GenBank/DDBJ databases">
        <authorList>
            <person name="Nowell W R."/>
        </authorList>
    </citation>
    <scope>NUCLEOTIDE SEQUENCE</scope>
</reference>
<dbReference type="InterPro" id="IPR036869">
    <property type="entry name" value="J_dom_sf"/>
</dbReference>
<dbReference type="PANTHER" id="PTHR44145:SF3">
    <property type="entry name" value="DNAJ HOMOLOG SUBFAMILY A MEMBER 3, MITOCHONDRIAL"/>
    <property type="match status" value="1"/>
</dbReference>
<protein>
    <recommendedName>
        <fullName evidence="2">J domain-containing protein</fullName>
    </recommendedName>
</protein>
<dbReference type="EMBL" id="CAJOBD010003797">
    <property type="protein sequence ID" value="CAF3966204.1"/>
    <property type="molecule type" value="Genomic_DNA"/>
</dbReference>
<proteinExistence type="predicted"/>
<evidence type="ECO:0000313" key="3">
    <source>
        <dbReference type="EMBL" id="CAF1344043.1"/>
    </source>
</evidence>
<name>A0A819LGL2_9BILA</name>
<dbReference type="InterPro" id="IPR018253">
    <property type="entry name" value="DnaJ_domain_CS"/>
</dbReference>
<dbReference type="PRINTS" id="PR00625">
    <property type="entry name" value="JDOMAIN"/>
</dbReference>
<dbReference type="SMART" id="SM00271">
    <property type="entry name" value="DnaJ"/>
    <property type="match status" value="1"/>
</dbReference>
<dbReference type="Proteomes" id="UP000663836">
    <property type="component" value="Unassembled WGS sequence"/>
</dbReference>